<dbReference type="OrthoDB" id="6614738at2759"/>
<reference evidence="12" key="1">
    <citation type="submission" date="2021-03" db="EMBL/GenBank/DDBJ databases">
        <title>Chromosome level genome of the anhydrobiotic midge Polypedilum vanderplanki.</title>
        <authorList>
            <person name="Yoshida Y."/>
            <person name="Kikawada T."/>
            <person name="Gusev O."/>
        </authorList>
    </citation>
    <scope>NUCLEOTIDE SEQUENCE</scope>
    <source>
        <strain evidence="12">NIAS01</strain>
        <tissue evidence="12">Whole body or cell culture</tissue>
    </source>
</reference>
<evidence type="ECO:0000259" key="11">
    <source>
        <dbReference type="Pfam" id="PF00060"/>
    </source>
</evidence>
<dbReference type="GO" id="GO:0015276">
    <property type="term" value="F:ligand-gated monoatomic ion channel activity"/>
    <property type="evidence" value="ECO:0007669"/>
    <property type="project" value="InterPro"/>
</dbReference>
<evidence type="ECO:0000256" key="7">
    <source>
        <dbReference type="ARBA" id="ARBA00023170"/>
    </source>
</evidence>
<dbReference type="EMBL" id="JADBJN010000003">
    <property type="protein sequence ID" value="KAG5670574.1"/>
    <property type="molecule type" value="Genomic_DNA"/>
</dbReference>
<evidence type="ECO:0000256" key="4">
    <source>
        <dbReference type="ARBA" id="ARBA00022692"/>
    </source>
</evidence>
<dbReference type="SUPFAM" id="SSF53850">
    <property type="entry name" value="Periplasmic binding protein-like II"/>
    <property type="match status" value="1"/>
</dbReference>
<dbReference type="InterPro" id="IPR001320">
    <property type="entry name" value="Iontro_rcpt_C"/>
</dbReference>
<dbReference type="GO" id="GO:0050906">
    <property type="term" value="P:detection of stimulus involved in sensory perception"/>
    <property type="evidence" value="ECO:0007669"/>
    <property type="project" value="UniProtKB-ARBA"/>
</dbReference>
<dbReference type="Gene3D" id="3.40.190.10">
    <property type="entry name" value="Periplasmic binding protein-like II"/>
    <property type="match status" value="1"/>
</dbReference>
<evidence type="ECO:0000256" key="8">
    <source>
        <dbReference type="ARBA" id="ARBA00023180"/>
    </source>
</evidence>
<dbReference type="InterPro" id="IPR052192">
    <property type="entry name" value="Insect_Ionotropic_Sensory_Rcpt"/>
</dbReference>
<accession>A0A9J6BMF0</accession>
<evidence type="ECO:0000256" key="1">
    <source>
        <dbReference type="ARBA" id="ARBA00004651"/>
    </source>
</evidence>
<name>A0A9J6BMF0_POLVA</name>
<sequence>MKHKNSKFFFLTALFILSKFVGEVIGAIKPIDYEIDSTMAPCVLSLCSKYFKSERALKGSLVIINLVPTPSVVQARILRRFNEDNSHLLAVMVKDSKKPHRSSRVQEKAQNYFMLLQHFDDFDATLWQLKKLPTWNPLAQIVVQFTVPFKNQTIQEEWTEKLFTELHSHDALKVNIMYQFSNETTKIRVDSWFPYHNESCPTEVNNIKKIEECVVHIKTDENGKISRSPEMTSFNQDLYPKIPTKLHNCPLNVSTIIWEPFVVASDDDFDDDDDPVVDKGLEVLMLKTITEGMQLKMLFHTVNRERAVRTITNNNRTGLYAKLLTKKADVMIGGLYETQISRQLLSASIPYYQDDITWCVAPAGLAPKWLNVFIIFNFTTWIGLILTILITSIFLYYFVKYEGKYHENYTWSFLIMFSLSTSQYAHYNPIKSGIKIFLASFFFFGLHISTAYHSYLINVLTNPRYTKQIDSVDEAITFGMKFKAAENARDFFMKNDSSTQYLLREYIVCKKLDDCFLELTKDKKLAVAISRSHALNNPLQLKDGIDFFCFPVEDNVVIYSAVMLFRKFYHLLPMIDDRIRTILESGLLSKWELDSVKIAKKKDSSDSSSGGHGNGPQIKLALEHVEGAFLLIIIGLIVALIVFIIELLVSYMIKKKMFEKYLKKMEQVLCYA</sequence>
<dbReference type="AlphaFoldDB" id="A0A9J6BMF0"/>
<evidence type="ECO:0000256" key="10">
    <source>
        <dbReference type="SAM" id="SignalP"/>
    </source>
</evidence>
<dbReference type="GO" id="GO:0005886">
    <property type="term" value="C:plasma membrane"/>
    <property type="evidence" value="ECO:0007669"/>
    <property type="project" value="UniProtKB-SubCell"/>
</dbReference>
<keyword evidence="4 9" id="KW-0812">Transmembrane</keyword>
<feature type="domain" description="Ionotropic glutamate receptor C-terminal" evidence="11">
    <location>
        <begin position="379"/>
        <end position="636"/>
    </location>
</feature>
<proteinExistence type="inferred from homology"/>
<keyword evidence="10" id="KW-0732">Signal</keyword>
<keyword evidence="6 9" id="KW-0472">Membrane</keyword>
<dbReference type="PANTHER" id="PTHR42643">
    <property type="entry name" value="IONOTROPIC RECEPTOR 20A-RELATED"/>
    <property type="match status" value="1"/>
</dbReference>
<comment type="caution">
    <text evidence="12">The sequence shown here is derived from an EMBL/GenBank/DDBJ whole genome shotgun (WGS) entry which is preliminary data.</text>
</comment>
<feature type="chain" id="PRO_5039886794" description="Ionotropic glutamate receptor C-terminal domain-containing protein" evidence="10">
    <location>
        <begin position="27"/>
        <end position="672"/>
    </location>
</feature>
<dbReference type="Pfam" id="PF00060">
    <property type="entry name" value="Lig_chan"/>
    <property type="match status" value="1"/>
</dbReference>
<dbReference type="Gene3D" id="1.10.287.70">
    <property type="match status" value="1"/>
</dbReference>
<feature type="transmembrane region" description="Helical" evidence="9">
    <location>
        <begin position="433"/>
        <end position="457"/>
    </location>
</feature>
<evidence type="ECO:0000256" key="6">
    <source>
        <dbReference type="ARBA" id="ARBA00023136"/>
    </source>
</evidence>
<organism evidence="12 13">
    <name type="scientific">Polypedilum vanderplanki</name>
    <name type="common">Sleeping chironomid midge</name>
    <dbReference type="NCBI Taxonomy" id="319348"/>
    <lineage>
        <taxon>Eukaryota</taxon>
        <taxon>Metazoa</taxon>
        <taxon>Ecdysozoa</taxon>
        <taxon>Arthropoda</taxon>
        <taxon>Hexapoda</taxon>
        <taxon>Insecta</taxon>
        <taxon>Pterygota</taxon>
        <taxon>Neoptera</taxon>
        <taxon>Endopterygota</taxon>
        <taxon>Diptera</taxon>
        <taxon>Nematocera</taxon>
        <taxon>Chironomoidea</taxon>
        <taxon>Chironomidae</taxon>
        <taxon>Chironominae</taxon>
        <taxon>Polypedilum</taxon>
        <taxon>Polypedilum</taxon>
    </lineage>
</organism>
<comment type="subcellular location">
    <subcellularLocation>
        <location evidence="1">Cell membrane</location>
        <topology evidence="1">Multi-pass membrane protein</topology>
    </subcellularLocation>
</comment>
<gene>
    <name evidence="12" type="ORF">PVAND_000827</name>
</gene>
<protein>
    <recommendedName>
        <fullName evidence="11">Ionotropic glutamate receptor C-terminal domain-containing protein</fullName>
    </recommendedName>
</protein>
<feature type="transmembrane region" description="Helical" evidence="9">
    <location>
        <begin position="628"/>
        <end position="653"/>
    </location>
</feature>
<keyword evidence="3" id="KW-1003">Cell membrane</keyword>
<feature type="transmembrane region" description="Helical" evidence="9">
    <location>
        <begin position="409"/>
        <end position="427"/>
    </location>
</feature>
<feature type="transmembrane region" description="Helical" evidence="9">
    <location>
        <begin position="369"/>
        <end position="397"/>
    </location>
</feature>
<evidence type="ECO:0000313" key="12">
    <source>
        <dbReference type="EMBL" id="KAG5670574.1"/>
    </source>
</evidence>
<keyword evidence="8" id="KW-0325">Glycoprotein</keyword>
<comment type="similarity">
    <text evidence="2">Belongs to the glutamate-gated ion channel (TC 1.A.10.1) family.</text>
</comment>
<keyword evidence="13" id="KW-1185">Reference proteome</keyword>
<dbReference type="Proteomes" id="UP001107558">
    <property type="component" value="Chromosome 3"/>
</dbReference>
<evidence type="ECO:0000256" key="2">
    <source>
        <dbReference type="ARBA" id="ARBA00008685"/>
    </source>
</evidence>
<evidence type="ECO:0000256" key="3">
    <source>
        <dbReference type="ARBA" id="ARBA00022475"/>
    </source>
</evidence>
<keyword evidence="5 9" id="KW-1133">Transmembrane helix</keyword>
<keyword evidence="7" id="KW-0675">Receptor</keyword>
<dbReference type="PANTHER" id="PTHR42643:SF24">
    <property type="entry name" value="IONOTROPIC RECEPTOR 60A"/>
    <property type="match status" value="1"/>
</dbReference>
<feature type="signal peptide" evidence="10">
    <location>
        <begin position="1"/>
        <end position="26"/>
    </location>
</feature>
<evidence type="ECO:0000313" key="13">
    <source>
        <dbReference type="Proteomes" id="UP001107558"/>
    </source>
</evidence>
<evidence type="ECO:0000256" key="9">
    <source>
        <dbReference type="SAM" id="Phobius"/>
    </source>
</evidence>
<evidence type="ECO:0000256" key="5">
    <source>
        <dbReference type="ARBA" id="ARBA00022989"/>
    </source>
</evidence>